<protein>
    <recommendedName>
        <fullName evidence="3">Arsenate reductase</fullName>
    </recommendedName>
</protein>
<dbReference type="EMBL" id="QEHR01000010">
    <property type="protein sequence ID" value="PVW13207.1"/>
    <property type="molecule type" value="Genomic_DNA"/>
</dbReference>
<evidence type="ECO:0000313" key="1">
    <source>
        <dbReference type="EMBL" id="PVW13207.1"/>
    </source>
</evidence>
<dbReference type="RefSeq" id="WP_116695391.1">
    <property type="nucleotide sequence ID" value="NZ_QEHR01000010.1"/>
</dbReference>
<name>A0A2U0HWH8_9FLAO</name>
<reference evidence="1 2" key="1">
    <citation type="submission" date="2018-04" db="EMBL/GenBank/DDBJ databases">
        <title>Marixanthomonas spongiae HN-E44 sp. nov., isolated from a marine sponge.</title>
        <authorList>
            <person name="Luo L."/>
            <person name="Zhuang L."/>
        </authorList>
    </citation>
    <scope>NUCLEOTIDE SEQUENCE [LARGE SCALE GENOMIC DNA]</scope>
    <source>
        <strain evidence="1 2">HN-E44</strain>
    </source>
</reference>
<accession>A0A2U0HWH8</accession>
<dbReference type="Gene3D" id="3.40.30.10">
    <property type="entry name" value="Glutaredoxin"/>
    <property type="match status" value="1"/>
</dbReference>
<dbReference type="Proteomes" id="UP000245962">
    <property type="component" value="Unassembled WGS sequence"/>
</dbReference>
<sequence>MEEMGEIARDDRQLTLIYSSNTRVGKHTLSYLQGIDEKVEAVDISKVKVTGTQWVELAKAMGKSVGDLVDKRIMEEKGTDTSDFDTDDWIKILQNNNEVLTQPIAIKGEKTMQIENPPNIMNFFGVESAGIEKTMHTEKPNIEPKTEDENFK</sequence>
<keyword evidence="2" id="KW-1185">Reference proteome</keyword>
<dbReference type="AlphaFoldDB" id="A0A2U0HWH8"/>
<dbReference type="OrthoDB" id="1434620at2"/>
<evidence type="ECO:0000313" key="2">
    <source>
        <dbReference type="Proteomes" id="UP000245962"/>
    </source>
</evidence>
<evidence type="ECO:0008006" key="3">
    <source>
        <dbReference type="Google" id="ProtNLM"/>
    </source>
</evidence>
<organism evidence="1 2">
    <name type="scientific">Marixanthomonas spongiae</name>
    <dbReference type="NCBI Taxonomy" id="2174845"/>
    <lineage>
        <taxon>Bacteria</taxon>
        <taxon>Pseudomonadati</taxon>
        <taxon>Bacteroidota</taxon>
        <taxon>Flavobacteriia</taxon>
        <taxon>Flavobacteriales</taxon>
        <taxon>Flavobacteriaceae</taxon>
        <taxon>Marixanthomonas</taxon>
    </lineage>
</organism>
<comment type="caution">
    <text evidence="1">The sequence shown here is derived from an EMBL/GenBank/DDBJ whole genome shotgun (WGS) entry which is preliminary data.</text>
</comment>
<gene>
    <name evidence="1" type="ORF">DDV96_13970</name>
</gene>
<proteinExistence type="predicted"/>